<dbReference type="InterPro" id="IPR000836">
    <property type="entry name" value="PRTase_dom"/>
</dbReference>
<evidence type="ECO:0000256" key="1">
    <source>
        <dbReference type="ARBA" id="ARBA00008007"/>
    </source>
</evidence>
<evidence type="ECO:0000259" key="2">
    <source>
        <dbReference type="Pfam" id="PF00156"/>
    </source>
</evidence>
<dbReference type="Pfam" id="PF00156">
    <property type="entry name" value="Pribosyltran"/>
    <property type="match status" value="1"/>
</dbReference>
<dbReference type="PANTHER" id="PTHR47505:SF1">
    <property type="entry name" value="DNA UTILIZATION PROTEIN YHGH"/>
    <property type="match status" value="1"/>
</dbReference>
<evidence type="ECO:0000313" key="3">
    <source>
        <dbReference type="EMBL" id="KIF80036.1"/>
    </source>
</evidence>
<dbReference type="EMBL" id="JWJG01000028">
    <property type="protein sequence ID" value="KIF80036.1"/>
    <property type="molecule type" value="Genomic_DNA"/>
</dbReference>
<dbReference type="Proteomes" id="UP000031572">
    <property type="component" value="Unassembled WGS sequence"/>
</dbReference>
<dbReference type="AlphaFoldDB" id="A0A0C2BPQ7"/>
<keyword evidence="3" id="KW-0808">Transferase</keyword>
<dbReference type="InterPro" id="IPR029057">
    <property type="entry name" value="PRTase-like"/>
</dbReference>
<organism evidence="3 4">
    <name type="scientific">Noviherbaspirillum autotrophicum</name>
    <dbReference type="NCBI Taxonomy" id="709839"/>
    <lineage>
        <taxon>Bacteria</taxon>
        <taxon>Pseudomonadati</taxon>
        <taxon>Pseudomonadota</taxon>
        <taxon>Betaproteobacteria</taxon>
        <taxon>Burkholderiales</taxon>
        <taxon>Oxalobacteraceae</taxon>
        <taxon>Noviherbaspirillum</taxon>
    </lineage>
</organism>
<protein>
    <submittedName>
        <fullName evidence="3">Amidophosphoribosyltransferase</fullName>
    </submittedName>
</protein>
<comment type="similarity">
    <text evidence="1">Belongs to the ComF/GntX family.</text>
</comment>
<keyword evidence="4" id="KW-1185">Reference proteome</keyword>
<gene>
    <name evidence="3" type="ORF">TSA66_03150</name>
</gene>
<dbReference type="STRING" id="709839.TSA66_03150"/>
<feature type="domain" description="Phosphoribosyltransferase" evidence="2">
    <location>
        <begin position="146"/>
        <end position="238"/>
    </location>
</feature>
<dbReference type="PANTHER" id="PTHR47505">
    <property type="entry name" value="DNA UTILIZATION PROTEIN YHGH"/>
    <property type="match status" value="1"/>
</dbReference>
<dbReference type="RefSeq" id="WP_040038948.1">
    <property type="nucleotide sequence ID" value="NZ_JWJG01000028.1"/>
</dbReference>
<evidence type="ECO:0000313" key="4">
    <source>
        <dbReference type="Proteomes" id="UP000031572"/>
    </source>
</evidence>
<dbReference type="SUPFAM" id="SSF53271">
    <property type="entry name" value="PRTase-like"/>
    <property type="match status" value="1"/>
</dbReference>
<dbReference type="OrthoDB" id="9793412at2"/>
<reference evidence="3 4" key="1">
    <citation type="submission" date="2014-12" db="EMBL/GenBank/DDBJ databases">
        <title>Denitrispirillum autotrophicum gen. nov., sp. nov., Denitrifying, Facultatively Autotrophic Bacteria Isolated from Rice Paddy Soil.</title>
        <authorList>
            <person name="Ishii S."/>
            <person name="Ashida N."/>
            <person name="Ohno H."/>
            <person name="Otsuka S."/>
            <person name="Yokota A."/>
            <person name="Senoo K."/>
        </authorList>
    </citation>
    <scope>NUCLEOTIDE SEQUENCE [LARGE SCALE GENOMIC DNA]</scope>
    <source>
        <strain evidence="3 4">TSA66</strain>
    </source>
</reference>
<dbReference type="InterPro" id="IPR051910">
    <property type="entry name" value="ComF/GntX_DNA_util-trans"/>
</dbReference>
<accession>A0A0C2BPQ7</accession>
<dbReference type="Gene3D" id="3.40.50.2020">
    <property type="match status" value="1"/>
</dbReference>
<dbReference type="CDD" id="cd06223">
    <property type="entry name" value="PRTases_typeI"/>
    <property type="match status" value="1"/>
</dbReference>
<dbReference type="GO" id="GO:0016757">
    <property type="term" value="F:glycosyltransferase activity"/>
    <property type="evidence" value="ECO:0007669"/>
    <property type="project" value="UniProtKB-KW"/>
</dbReference>
<sequence>MLSRLCHWSQEVLARLPSALPSCCALCGAVATDTVCCGCAAQYFGRRRHRCIRCAHALSDVTAQACGDCIRQAPAFDATIAATDYAPPADQLALALKFGSRLELAPVMARLLRDAVLQVQERPLPTLLTAVPLGSGRLVERGFNQALEIAHPLSRLLDIRLDARLAVRQRETGAQALLHPDARHKNMRHAFIVPPAAIDRVRGAHVGVVDDVMTTGSTLNELAATLKRFGAARVTNFVFARTLPN</sequence>
<proteinExistence type="inferred from homology"/>
<name>A0A0C2BPQ7_9BURK</name>
<comment type="caution">
    <text evidence="3">The sequence shown here is derived from an EMBL/GenBank/DDBJ whole genome shotgun (WGS) entry which is preliminary data.</text>
</comment>
<keyword evidence="3" id="KW-0328">Glycosyltransferase</keyword>